<reference evidence="2" key="2">
    <citation type="submission" date="2021-04" db="EMBL/GenBank/DDBJ databases">
        <title>Brevibacillus composti FJAT-54423, complete genome.</title>
        <authorList>
            <person name="Tang R."/>
        </authorList>
    </citation>
    <scope>NUCLEOTIDE SEQUENCE</scope>
    <source>
        <strain evidence="2">FJAT-54424</strain>
    </source>
</reference>
<evidence type="ECO:0000313" key="1">
    <source>
        <dbReference type="EMBL" id="QQE75512.1"/>
    </source>
</evidence>
<dbReference type="EMBL" id="CP073708">
    <property type="protein sequence ID" value="QUO42538.1"/>
    <property type="molecule type" value="Genomic_DNA"/>
</dbReference>
<dbReference type="AlphaFoldDB" id="A0A7T5JPT3"/>
<dbReference type="Proteomes" id="UP000677234">
    <property type="component" value="Chromosome"/>
</dbReference>
<dbReference type="EMBL" id="CP066308">
    <property type="protein sequence ID" value="QQE75512.1"/>
    <property type="molecule type" value="Genomic_DNA"/>
</dbReference>
<accession>A0A7T5JPT3</accession>
<evidence type="ECO:0000313" key="4">
    <source>
        <dbReference type="Proteomes" id="UP000677234"/>
    </source>
</evidence>
<keyword evidence="4" id="KW-1185">Reference proteome</keyword>
<dbReference type="Proteomes" id="UP000595847">
    <property type="component" value="Chromosome"/>
</dbReference>
<sequence>MTRRFLWRLYSDFLMPSRLRLYEKLLEEAGDRGYELHSVASFWEVIKEGGPHTHARYLILRHDVDTDVRTARAMFAIEQKRGARASYYFRLSTLDVPFMKSIHQAGSEASYHYEEIAAFGKRRGCSGREEAGLTMPGGVDELLLQKGLPLLLMIG</sequence>
<reference evidence="1 3" key="1">
    <citation type="submission" date="2020-12" db="EMBL/GenBank/DDBJ databases">
        <title>strain FJAT-54423T represents a novel species of the genus Brevibacillus.</title>
        <authorList>
            <person name="Tang R."/>
        </authorList>
    </citation>
    <scope>NUCLEOTIDE SEQUENCE [LARGE SCALE GENOMIC DNA]</scope>
    <source>
        <strain evidence="1 3">FJAT-54423</strain>
    </source>
</reference>
<name>A0A7T5JPT3_9BACL</name>
<gene>
    <name evidence="1" type="ORF">JD108_06280</name>
    <name evidence="2" type="ORF">KDJ56_05960</name>
</gene>
<proteinExistence type="predicted"/>
<evidence type="ECO:0000313" key="3">
    <source>
        <dbReference type="Proteomes" id="UP000595847"/>
    </source>
</evidence>
<organism evidence="1 3">
    <name type="scientific">Brevibacillus composti</name>
    <dbReference type="NCBI Taxonomy" id="2796470"/>
    <lineage>
        <taxon>Bacteria</taxon>
        <taxon>Bacillati</taxon>
        <taxon>Bacillota</taxon>
        <taxon>Bacilli</taxon>
        <taxon>Bacillales</taxon>
        <taxon>Paenibacillaceae</taxon>
        <taxon>Brevibacillus</taxon>
    </lineage>
</organism>
<protein>
    <submittedName>
        <fullName evidence="1">Uncharacterized protein</fullName>
    </submittedName>
</protein>
<evidence type="ECO:0000313" key="2">
    <source>
        <dbReference type="EMBL" id="QUO42538.1"/>
    </source>
</evidence>
<dbReference type="RefSeq" id="WP_198829037.1">
    <property type="nucleotide sequence ID" value="NZ_CP066308.1"/>
</dbReference>
<dbReference type="KEGG" id="bcop:JD108_06280"/>